<feature type="compositionally biased region" description="Basic and acidic residues" evidence="1">
    <location>
        <begin position="219"/>
        <end position="262"/>
    </location>
</feature>
<feature type="region of interest" description="Disordered" evidence="1">
    <location>
        <begin position="1"/>
        <end position="97"/>
    </location>
</feature>
<feature type="compositionally biased region" description="Polar residues" evidence="1">
    <location>
        <begin position="310"/>
        <end position="324"/>
    </location>
</feature>
<sequence>MSRTMSRRSRSRSRTPPVRAKPKKVVNMLDSTALSEAKEARRKPFHERVTGGPPRGPRFEAQEGAPRGPRIEAPDSGPRAQRVEAPEGGPERITCTIEGSGVRRSVFNRVSGGNFESRGRFDSGGGNRGFDGHNRSFDGGNRGFDGNRSFNSFNDRRVNIAGDGRRSFPDRRSFGDRAVQRDDDDWFRRRQQDGGEGGGEKPVMKLVDPQEVPRSNRFFTHDDRGGGDSEWRGRDMYDPRKDTGRYSDRPRFDRGDRRDRDYGNNNRDYGSRDFGGGRGDYGNNRRFDRSGDDRDSRRDSGAGGWDGFRQNGNGYSGSRFTPRNSGVDGVWAHDKYLELETEDDEKVVEVKDEAENGGGDDEGVLVIDSTKTERTVE</sequence>
<proteinExistence type="predicted"/>
<evidence type="ECO:0000313" key="3">
    <source>
        <dbReference type="Proteomes" id="UP000005239"/>
    </source>
</evidence>
<dbReference type="AlphaFoldDB" id="A0A2A6CEZ2"/>
<feature type="region of interest" description="Disordered" evidence="1">
    <location>
        <begin position="111"/>
        <end position="327"/>
    </location>
</feature>
<gene>
    <name evidence="2" type="primary">WBGene00114082</name>
</gene>
<evidence type="ECO:0000256" key="1">
    <source>
        <dbReference type="SAM" id="MobiDB-lite"/>
    </source>
</evidence>
<keyword evidence="3" id="KW-1185">Reference proteome</keyword>
<feature type="compositionally biased region" description="Basic and acidic residues" evidence="1">
    <location>
        <begin position="283"/>
        <end position="300"/>
    </location>
</feature>
<accession>A0A2A6CEZ2</accession>
<dbReference type="EnsemblMetazoa" id="PPA24528.1">
    <property type="protein sequence ID" value="PPA24528.1"/>
    <property type="gene ID" value="WBGene00114082"/>
</dbReference>
<accession>A0A8R1YLS3</accession>
<name>A0A2A6CEZ2_PRIPA</name>
<feature type="compositionally biased region" description="Basic residues" evidence="1">
    <location>
        <begin position="1"/>
        <end position="13"/>
    </location>
</feature>
<protein>
    <submittedName>
        <fullName evidence="2">Uncharacterized protein</fullName>
    </submittedName>
</protein>
<feature type="compositionally biased region" description="Basic and acidic residues" evidence="1">
    <location>
        <begin position="154"/>
        <end position="203"/>
    </location>
</feature>
<reference evidence="2" key="2">
    <citation type="submission" date="2022-06" db="UniProtKB">
        <authorList>
            <consortium name="EnsemblMetazoa"/>
        </authorList>
    </citation>
    <scope>IDENTIFICATION</scope>
    <source>
        <strain evidence="2">PS312</strain>
    </source>
</reference>
<organism evidence="2 3">
    <name type="scientific">Pristionchus pacificus</name>
    <name type="common">Parasitic nematode worm</name>
    <dbReference type="NCBI Taxonomy" id="54126"/>
    <lineage>
        <taxon>Eukaryota</taxon>
        <taxon>Metazoa</taxon>
        <taxon>Ecdysozoa</taxon>
        <taxon>Nematoda</taxon>
        <taxon>Chromadorea</taxon>
        <taxon>Rhabditida</taxon>
        <taxon>Rhabditina</taxon>
        <taxon>Diplogasteromorpha</taxon>
        <taxon>Diplogasteroidea</taxon>
        <taxon>Neodiplogasteridae</taxon>
        <taxon>Pristionchus</taxon>
    </lineage>
</organism>
<dbReference type="Proteomes" id="UP000005239">
    <property type="component" value="Unassembled WGS sequence"/>
</dbReference>
<reference evidence="3" key="1">
    <citation type="journal article" date="2008" name="Nat. Genet.">
        <title>The Pristionchus pacificus genome provides a unique perspective on nematode lifestyle and parasitism.</title>
        <authorList>
            <person name="Dieterich C."/>
            <person name="Clifton S.W."/>
            <person name="Schuster L.N."/>
            <person name="Chinwalla A."/>
            <person name="Delehaunty K."/>
            <person name="Dinkelacker I."/>
            <person name="Fulton L."/>
            <person name="Fulton R."/>
            <person name="Godfrey J."/>
            <person name="Minx P."/>
            <person name="Mitreva M."/>
            <person name="Roeseler W."/>
            <person name="Tian H."/>
            <person name="Witte H."/>
            <person name="Yang S.P."/>
            <person name="Wilson R.K."/>
            <person name="Sommer R.J."/>
        </authorList>
    </citation>
    <scope>NUCLEOTIDE SEQUENCE [LARGE SCALE GENOMIC DNA]</scope>
    <source>
        <strain evidence="3">PS312</strain>
    </source>
</reference>
<evidence type="ECO:0000313" key="2">
    <source>
        <dbReference type="EnsemblMetazoa" id="PPA24528.1"/>
    </source>
</evidence>
<feature type="region of interest" description="Disordered" evidence="1">
    <location>
        <begin position="352"/>
        <end position="377"/>
    </location>
</feature>